<dbReference type="EMBL" id="CACRXK020007674">
    <property type="protein sequence ID" value="CAB4012898.1"/>
    <property type="molecule type" value="Genomic_DNA"/>
</dbReference>
<evidence type="ECO:0000313" key="2">
    <source>
        <dbReference type="EMBL" id="CAB4012898.1"/>
    </source>
</evidence>
<gene>
    <name evidence="2" type="ORF">PACLA_8A044134</name>
</gene>
<feature type="region of interest" description="Disordered" evidence="1">
    <location>
        <begin position="251"/>
        <end position="288"/>
    </location>
</feature>
<dbReference type="InterPro" id="IPR011993">
    <property type="entry name" value="PH-like_dom_sf"/>
</dbReference>
<keyword evidence="3" id="KW-1185">Reference proteome</keyword>
<reference evidence="2" key="1">
    <citation type="submission" date="2020-04" db="EMBL/GenBank/DDBJ databases">
        <authorList>
            <person name="Alioto T."/>
            <person name="Alioto T."/>
            <person name="Gomez Garrido J."/>
        </authorList>
    </citation>
    <scope>NUCLEOTIDE SEQUENCE</scope>
    <source>
        <strain evidence="2">A484AB</strain>
    </source>
</reference>
<dbReference type="CDD" id="cd00934">
    <property type="entry name" value="PTB"/>
    <property type="match status" value="1"/>
</dbReference>
<evidence type="ECO:0000313" key="3">
    <source>
        <dbReference type="Proteomes" id="UP001152795"/>
    </source>
</evidence>
<dbReference type="AlphaFoldDB" id="A0A7D9ITK9"/>
<accession>A0A7D9ITK9</accession>
<dbReference type="SUPFAM" id="SSF50729">
    <property type="entry name" value="PH domain-like"/>
    <property type="match status" value="1"/>
</dbReference>
<name>A0A7D9ITK9_PARCT</name>
<dbReference type="Proteomes" id="UP001152795">
    <property type="component" value="Unassembled WGS sequence"/>
</dbReference>
<proteinExistence type="predicted"/>
<dbReference type="Gene3D" id="2.30.29.30">
    <property type="entry name" value="Pleckstrin-homology domain (PH domain)/Phosphotyrosine-binding domain (PTB)"/>
    <property type="match status" value="1"/>
</dbReference>
<comment type="caution">
    <text evidence="2">The sequence shown here is derived from an EMBL/GenBank/DDBJ whole genome shotgun (WGS) entry which is preliminary data.</text>
</comment>
<evidence type="ECO:0000256" key="1">
    <source>
        <dbReference type="SAM" id="MobiDB-lite"/>
    </source>
</evidence>
<protein>
    <submittedName>
        <fullName evidence="2">Uncharacterized protein</fullName>
    </submittedName>
</protein>
<feature type="compositionally biased region" description="Low complexity" evidence="1">
    <location>
        <begin position="251"/>
        <end position="262"/>
    </location>
</feature>
<organism evidence="2 3">
    <name type="scientific">Paramuricea clavata</name>
    <name type="common">Red gorgonian</name>
    <name type="synonym">Violescent sea-whip</name>
    <dbReference type="NCBI Taxonomy" id="317549"/>
    <lineage>
        <taxon>Eukaryota</taxon>
        <taxon>Metazoa</taxon>
        <taxon>Cnidaria</taxon>
        <taxon>Anthozoa</taxon>
        <taxon>Octocorallia</taxon>
        <taxon>Malacalcyonacea</taxon>
        <taxon>Plexauridae</taxon>
        <taxon>Paramuricea</taxon>
    </lineage>
</organism>
<sequence length="288" mass="33061">MVITHYCHIDAVMTMATTLANVWRYRFHSLNESDRNDILDGNEFFVQYIGCTAITEDYEMASDTQIEYFFNCVVSKYRESDERLLFKLMVNRNGVMICDSESNIQHSFEAYNISHVTTTNTWRYSKYLIIVARTRQDKNLKGHVLLCKNKCNARRICQTFTEMFKMARPITVATNNEDMFTKAGEVKTQNQAQNCDVFETGTRSTCDLKAGFPTSDLNKHTQCRVKKHNPLNDHQADEKWLDDGFTELAKSRSSSSHSSDSSAVTPPLSGSFINDDTPPYQLDDSIFH</sequence>